<name>A0A0W8EA00_9ZZZZ</name>
<dbReference type="GO" id="GO:0009236">
    <property type="term" value="P:cobalamin biosynthetic process"/>
    <property type="evidence" value="ECO:0007669"/>
    <property type="project" value="UniProtKB-UniPathway"/>
</dbReference>
<keyword evidence="13 19" id="KW-0472">Membrane</keyword>
<evidence type="ECO:0000256" key="10">
    <source>
        <dbReference type="ARBA" id="ARBA00022692"/>
    </source>
</evidence>
<evidence type="ECO:0000256" key="3">
    <source>
        <dbReference type="ARBA" id="ARBA00004663"/>
    </source>
</evidence>
<dbReference type="AlphaFoldDB" id="A0A0W8EA00"/>
<comment type="function">
    <text evidence="14">Joins adenosylcobinamide-GDP and alpha-ribazole to generate adenosylcobalamin (Ado-cobalamin). Also synthesizes adenosylcobalamin 5'-phosphate from adenosylcobinamide-GDP and alpha-ribazole 5'-phosphate.</text>
</comment>
<sequence length="251" mass="26946">MNGLLLAISFLTVIPVYGNRKAGEKDMADSLYFYPLTGFLIGAFLLAAAYLSEVLSLGWAGDAIIILVWIIITGALHLDGLMDSADGLFSGRDRERKLEIMRDSRVGAMGVISLVGLMLLKFTFLTTLTYIDKLGVLLISPAVGRWAMVYAVSYFPYARSGPGLGKSFGNLNGSGRIIAASITILAAAFLIMKWEGIFILSLTVAIVLLIARWMAGSLGGLTGDTYGALCEVAETLFIVITVIAMTLFARI</sequence>
<dbReference type="EC" id="2.7.8.26" evidence="5"/>
<keyword evidence="11" id="KW-0460">Magnesium</keyword>
<comment type="caution">
    <text evidence="20">The sequence shown here is derived from an EMBL/GenBank/DDBJ whole genome shotgun (WGS) entry which is preliminary data.</text>
</comment>
<evidence type="ECO:0000256" key="17">
    <source>
        <dbReference type="ARBA" id="ARBA00048623"/>
    </source>
</evidence>
<feature type="transmembrane region" description="Helical" evidence="19">
    <location>
        <begin position="197"/>
        <end position="214"/>
    </location>
</feature>
<dbReference type="UniPathway" id="UPA00148">
    <property type="reaction ID" value="UER00238"/>
</dbReference>
<evidence type="ECO:0000256" key="9">
    <source>
        <dbReference type="ARBA" id="ARBA00022679"/>
    </source>
</evidence>
<dbReference type="Pfam" id="PF02654">
    <property type="entry name" value="CobS"/>
    <property type="match status" value="1"/>
</dbReference>
<proteinExistence type="inferred from homology"/>
<evidence type="ECO:0000256" key="15">
    <source>
        <dbReference type="ARBA" id="ARBA00032605"/>
    </source>
</evidence>
<dbReference type="GO" id="GO:0005886">
    <property type="term" value="C:plasma membrane"/>
    <property type="evidence" value="ECO:0007669"/>
    <property type="project" value="UniProtKB-SubCell"/>
</dbReference>
<feature type="transmembrane region" description="Helical" evidence="19">
    <location>
        <begin position="106"/>
        <end position="124"/>
    </location>
</feature>
<comment type="catalytic activity">
    <reaction evidence="17">
        <text>alpha-ribazole + adenosylcob(III)inamide-GDP = adenosylcob(III)alamin + GMP + H(+)</text>
        <dbReference type="Rhea" id="RHEA:16049"/>
        <dbReference type="ChEBI" id="CHEBI:10329"/>
        <dbReference type="ChEBI" id="CHEBI:15378"/>
        <dbReference type="ChEBI" id="CHEBI:18408"/>
        <dbReference type="ChEBI" id="CHEBI:58115"/>
        <dbReference type="ChEBI" id="CHEBI:60487"/>
        <dbReference type="EC" id="2.7.8.26"/>
    </reaction>
</comment>
<dbReference type="PANTHER" id="PTHR34148:SF1">
    <property type="entry name" value="ADENOSYLCOBINAMIDE-GDP RIBAZOLETRANSFERASE"/>
    <property type="match status" value="1"/>
</dbReference>
<dbReference type="GO" id="GO:0008818">
    <property type="term" value="F:cobalamin 5'-phosphate synthase activity"/>
    <property type="evidence" value="ECO:0007669"/>
    <property type="project" value="InterPro"/>
</dbReference>
<evidence type="ECO:0000256" key="6">
    <source>
        <dbReference type="ARBA" id="ARBA00015850"/>
    </source>
</evidence>
<comment type="pathway">
    <text evidence="3">Cofactor biosynthesis; adenosylcobalamin biosynthesis; adenosylcobalamin from cob(II)yrinate a,c-diamide: step 7/7.</text>
</comment>
<comment type="cofactor">
    <cofactor evidence="1">
        <name>Mg(2+)</name>
        <dbReference type="ChEBI" id="CHEBI:18420"/>
    </cofactor>
</comment>
<feature type="transmembrane region" description="Helical" evidence="19">
    <location>
        <begin position="226"/>
        <end position="249"/>
    </location>
</feature>
<dbReference type="HAMAP" id="MF_00719">
    <property type="entry name" value="CobS"/>
    <property type="match status" value="1"/>
</dbReference>
<evidence type="ECO:0000256" key="14">
    <source>
        <dbReference type="ARBA" id="ARBA00025228"/>
    </source>
</evidence>
<keyword evidence="9" id="KW-0808">Transferase</keyword>
<evidence type="ECO:0000256" key="7">
    <source>
        <dbReference type="ARBA" id="ARBA00022475"/>
    </source>
</evidence>
<evidence type="ECO:0000256" key="5">
    <source>
        <dbReference type="ARBA" id="ARBA00013200"/>
    </source>
</evidence>
<keyword evidence="10 19" id="KW-0812">Transmembrane</keyword>
<feature type="transmembrane region" description="Helical" evidence="19">
    <location>
        <begin position="175"/>
        <end position="192"/>
    </location>
</feature>
<comment type="catalytic activity">
    <reaction evidence="18">
        <text>alpha-ribazole 5'-phosphate + adenosylcob(III)inamide-GDP = adenosylcob(III)alamin 5'-phosphate + GMP + H(+)</text>
        <dbReference type="Rhea" id="RHEA:23560"/>
        <dbReference type="ChEBI" id="CHEBI:15378"/>
        <dbReference type="ChEBI" id="CHEBI:57918"/>
        <dbReference type="ChEBI" id="CHEBI:58115"/>
        <dbReference type="ChEBI" id="CHEBI:60487"/>
        <dbReference type="ChEBI" id="CHEBI:60493"/>
        <dbReference type="EC" id="2.7.8.26"/>
    </reaction>
</comment>
<comment type="similarity">
    <text evidence="4">Belongs to the CobS family.</text>
</comment>
<evidence type="ECO:0000256" key="18">
    <source>
        <dbReference type="ARBA" id="ARBA00049504"/>
    </source>
</evidence>
<evidence type="ECO:0000313" key="20">
    <source>
        <dbReference type="EMBL" id="KUG05450.1"/>
    </source>
</evidence>
<keyword evidence="12 19" id="KW-1133">Transmembrane helix</keyword>
<accession>A0A0W8EA00</accession>
<keyword evidence="8" id="KW-0169">Cobalamin biosynthesis</keyword>
<evidence type="ECO:0000256" key="11">
    <source>
        <dbReference type="ARBA" id="ARBA00022842"/>
    </source>
</evidence>
<dbReference type="NCBIfam" id="TIGR00317">
    <property type="entry name" value="cobS"/>
    <property type="match status" value="1"/>
</dbReference>
<evidence type="ECO:0000256" key="8">
    <source>
        <dbReference type="ARBA" id="ARBA00022573"/>
    </source>
</evidence>
<evidence type="ECO:0000256" key="4">
    <source>
        <dbReference type="ARBA" id="ARBA00010561"/>
    </source>
</evidence>
<evidence type="ECO:0000256" key="2">
    <source>
        <dbReference type="ARBA" id="ARBA00004651"/>
    </source>
</evidence>
<feature type="transmembrane region" description="Helical" evidence="19">
    <location>
        <begin position="59"/>
        <end position="78"/>
    </location>
</feature>
<keyword evidence="7" id="KW-1003">Cell membrane</keyword>
<dbReference type="EMBL" id="LNQE01001813">
    <property type="protein sequence ID" value="KUG05450.1"/>
    <property type="molecule type" value="Genomic_DNA"/>
</dbReference>
<evidence type="ECO:0000256" key="13">
    <source>
        <dbReference type="ARBA" id="ARBA00023136"/>
    </source>
</evidence>
<feature type="transmembrane region" description="Helical" evidence="19">
    <location>
        <begin position="34"/>
        <end position="52"/>
    </location>
</feature>
<feature type="transmembrane region" description="Helical" evidence="19">
    <location>
        <begin position="136"/>
        <end position="155"/>
    </location>
</feature>
<dbReference type="PANTHER" id="PTHR34148">
    <property type="entry name" value="ADENOSYLCOBINAMIDE-GDP RIBAZOLETRANSFERASE"/>
    <property type="match status" value="1"/>
</dbReference>
<protein>
    <recommendedName>
        <fullName evidence="6">Adenosylcobinamide-GDP ribazoletransferase</fullName>
        <ecNumber evidence="5">2.7.8.26</ecNumber>
    </recommendedName>
    <alternativeName>
        <fullName evidence="16">Cobalamin synthase</fullName>
    </alternativeName>
    <alternativeName>
        <fullName evidence="15">Cobalamin-5'-phosphate synthase</fullName>
    </alternativeName>
</protein>
<dbReference type="InterPro" id="IPR003805">
    <property type="entry name" value="CobS"/>
</dbReference>
<evidence type="ECO:0000256" key="16">
    <source>
        <dbReference type="ARBA" id="ARBA00032853"/>
    </source>
</evidence>
<evidence type="ECO:0000256" key="1">
    <source>
        <dbReference type="ARBA" id="ARBA00001946"/>
    </source>
</evidence>
<evidence type="ECO:0000256" key="12">
    <source>
        <dbReference type="ARBA" id="ARBA00022989"/>
    </source>
</evidence>
<gene>
    <name evidence="20" type="ORF">ASZ90_017132</name>
</gene>
<comment type="subcellular location">
    <subcellularLocation>
        <location evidence="2">Cell membrane</location>
        <topology evidence="2">Multi-pass membrane protein</topology>
    </subcellularLocation>
</comment>
<reference evidence="20" key="1">
    <citation type="journal article" date="2015" name="Proc. Natl. Acad. Sci. U.S.A.">
        <title>Networks of energetic and metabolic interactions define dynamics in microbial communities.</title>
        <authorList>
            <person name="Embree M."/>
            <person name="Liu J.K."/>
            <person name="Al-Bassam M.M."/>
            <person name="Zengler K."/>
        </authorList>
    </citation>
    <scope>NUCLEOTIDE SEQUENCE</scope>
</reference>
<dbReference type="GO" id="GO:0051073">
    <property type="term" value="F:adenosylcobinamide-GDP ribazoletransferase activity"/>
    <property type="evidence" value="ECO:0007669"/>
    <property type="project" value="UniProtKB-EC"/>
</dbReference>
<organism evidence="20">
    <name type="scientific">hydrocarbon metagenome</name>
    <dbReference type="NCBI Taxonomy" id="938273"/>
    <lineage>
        <taxon>unclassified sequences</taxon>
        <taxon>metagenomes</taxon>
        <taxon>ecological metagenomes</taxon>
    </lineage>
</organism>
<evidence type="ECO:0000256" key="19">
    <source>
        <dbReference type="SAM" id="Phobius"/>
    </source>
</evidence>